<keyword evidence="1" id="KW-0863">Zinc-finger</keyword>
<keyword evidence="1" id="KW-0862">Zinc</keyword>
<proteinExistence type="predicted"/>
<dbReference type="Gene3D" id="2.120.10.30">
    <property type="entry name" value="TolB, C-terminal domain"/>
    <property type="match status" value="1"/>
</dbReference>
<dbReference type="PANTHER" id="PTHR25462">
    <property type="entry name" value="BONUS, ISOFORM C-RELATED"/>
    <property type="match status" value="1"/>
</dbReference>
<evidence type="ECO:0000313" key="4">
    <source>
        <dbReference type="Proteomes" id="UP001208570"/>
    </source>
</evidence>
<gene>
    <name evidence="3" type="ORF">LSH36_596g01077</name>
</gene>
<dbReference type="InterPro" id="IPR047153">
    <property type="entry name" value="TRIM45/56/19-like"/>
</dbReference>
<dbReference type="Pfam" id="PF00643">
    <property type="entry name" value="zf-B_box"/>
    <property type="match status" value="1"/>
</dbReference>
<evidence type="ECO:0000313" key="3">
    <source>
        <dbReference type="EMBL" id="KAK2146582.1"/>
    </source>
</evidence>
<comment type="caution">
    <text evidence="3">The sequence shown here is derived from an EMBL/GenBank/DDBJ whole genome shotgun (WGS) entry which is preliminary data.</text>
</comment>
<evidence type="ECO:0000256" key="1">
    <source>
        <dbReference type="PROSITE-ProRule" id="PRU00024"/>
    </source>
</evidence>
<sequence length="550" mass="62059">MLDGIGANNPTNPHSICCPICKQTTPVTGGLVTNLPAFFHISRVLDIRNKIEKHNQICHTCISDVPQATISSYCFDCSCGHCETCRVSYDKIFENHGRMPVTPSIVDYFLCEVHGVHLGHFCMTCTKSVCSQCYVGKHCDHKVYDLTYGKEKVQDDVKESFLSGLASADEMLPNLTKLESRLSNDIKQTMEEMTHQRDHLLQLIEARYANLCQELQKNAIQMKHSLSDARNFFKGMLAKADSLMEPVEGMPEAQIRDFAQLMADIKQQMPSINNANIRLKTVKFVIGDNDVTLGELPKLMCQIQPGQVMDMDYLNGGELAICMSDGFHVCDENGHEMCHQLSDRCKPGPAGRLCSVSVGRKVNKIAVTEERGLDKPGHLHVYHLNGDMWQYYKYDVCKEPLNMAMTNRGDYVIYSGSALGTEKKLYKYDHSCHQLWCVEMSDDVCDLFVGDNDAICVSLRHNVVVYNGNGEQLSSWTKMADQLLPRGVYVDRGGQMLLCEEREKDILLFGANASLLRSFIHLPFKPWKLAVHCDNKLSVYGEGRLFMFKF</sequence>
<accession>A0AAD9J5L6</accession>
<dbReference type="Proteomes" id="UP001208570">
    <property type="component" value="Unassembled WGS sequence"/>
</dbReference>
<dbReference type="AlphaFoldDB" id="A0AAD9J5L6"/>
<dbReference type="InterPro" id="IPR000315">
    <property type="entry name" value="Znf_B-box"/>
</dbReference>
<feature type="domain" description="B box-type" evidence="2">
    <location>
        <begin position="106"/>
        <end position="146"/>
    </location>
</feature>
<dbReference type="InterPro" id="IPR011042">
    <property type="entry name" value="6-blade_b-propeller_TolB-like"/>
</dbReference>
<dbReference type="PANTHER" id="PTHR25462:SF296">
    <property type="entry name" value="MEIOTIC P26, ISOFORM F"/>
    <property type="match status" value="1"/>
</dbReference>
<dbReference type="PROSITE" id="PS50119">
    <property type="entry name" value="ZF_BBOX"/>
    <property type="match status" value="1"/>
</dbReference>
<organism evidence="3 4">
    <name type="scientific">Paralvinella palmiformis</name>
    <dbReference type="NCBI Taxonomy" id="53620"/>
    <lineage>
        <taxon>Eukaryota</taxon>
        <taxon>Metazoa</taxon>
        <taxon>Spiralia</taxon>
        <taxon>Lophotrochozoa</taxon>
        <taxon>Annelida</taxon>
        <taxon>Polychaeta</taxon>
        <taxon>Sedentaria</taxon>
        <taxon>Canalipalpata</taxon>
        <taxon>Terebellida</taxon>
        <taxon>Terebelliformia</taxon>
        <taxon>Alvinellidae</taxon>
        <taxon>Paralvinella</taxon>
    </lineage>
</organism>
<name>A0AAD9J5L6_9ANNE</name>
<dbReference type="SUPFAM" id="SSF63825">
    <property type="entry name" value="YWTD domain"/>
    <property type="match status" value="1"/>
</dbReference>
<keyword evidence="1" id="KW-0479">Metal-binding</keyword>
<dbReference type="EMBL" id="JAODUP010000596">
    <property type="protein sequence ID" value="KAK2146582.1"/>
    <property type="molecule type" value="Genomic_DNA"/>
</dbReference>
<protein>
    <recommendedName>
        <fullName evidence="2">B box-type domain-containing protein</fullName>
    </recommendedName>
</protein>
<reference evidence="3" key="1">
    <citation type="journal article" date="2023" name="Mol. Biol. Evol.">
        <title>Third-Generation Sequencing Reveals the Adaptive Role of the Epigenome in Three Deep-Sea Polychaetes.</title>
        <authorList>
            <person name="Perez M."/>
            <person name="Aroh O."/>
            <person name="Sun Y."/>
            <person name="Lan Y."/>
            <person name="Juniper S.K."/>
            <person name="Young C.R."/>
            <person name="Angers B."/>
            <person name="Qian P.Y."/>
        </authorList>
    </citation>
    <scope>NUCLEOTIDE SEQUENCE</scope>
    <source>
        <strain evidence="3">P08H-3</strain>
    </source>
</reference>
<dbReference type="Gene3D" id="3.30.160.60">
    <property type="entry name" value="Classic Zinc Finger"/>
    <property type="match status" value="1"/>
</dbReference>
<evidence type="ECO:0000259" key="2">
    <source>
        <dbReference type="PROSITE" id="PS50119"/>
    </source>
</evidence>
<keyword evidence="4" id="KW-1185">Reference proteome</keyword>
<dbReference type="GO" id="GO:0008270">
    <property type="term" value="F:zinc ion binding"/>
    <property type="evidence" value="ECO:0007669"/>
    <property type="project" value="UniProtKB-KW"/>
</dbReference>
<dbReference type="SUPFAM" id="SSF57845">
    <property type="entry name" value="B-box zinc-binding domain"/>
    <property type="match status" value="1"/>
</dbReference>